<organism evidence="7 8">
    <name type="scientific">Jiella pelagia</name>
    <dbReference type="NCBI Taxonomy" id="2986949"/>
    <lineage>
        <taxon>Bacteria</taxon>
        <taxon>Pseudomonadati</taxon>
        <taxon>Pseudomonadota</taxon>
        <taxon>Alphaproteobacteria</taxon>
        <taxon>Hyphomicrobiales</taxon>
        <taxon>Aurantimonadaceae</taxon>
        <taxon>Jiella</taxon>
    </lineage>
</organism>
<evidence type="ECO:0000313" key="7">
    <source>
        <dbReference type="EMBL" id="WAP69771.1"/>
    </source>
</evidence>
<evidence type="ECO:0000256" key="2">
    <source>
        <dbReference type="ARBA" id="ARBA00022448"/>
    </source>
</evidence>
<keyword evidence="2" id="KW-0813">Transport</keyword>
<accession>A0ABY7C3G9</accession>
<evidence type="ECO:0000256" key="5">
    <source>
        <dbReference type="SAM" id="MobiDB-lite"/>
    </source>
</evidence>
<dbReference type="PANTHER" id="PTHR43875">
    <property type="entry name" value="MALTODEXTRIN IMPORT ATP-BINDING PROTEIN MSMX"/>
    <property type="match status" value="1"/>
</dbReference>
<feature type="region of interest" description="Disordered" evidence="5">
    <location>
        <begin position="1"/>
        <end position="34"/>
    </location>
</feature>
<comment type="similarity">
    <text evidence="1">Belongs to the ABC transporter superfamily.</text>
</comment>
<keyword evidence="8" id="KW-1185">Reference proteome</keyword>
<dbReference type="NCBIfam" id="NF008653">
    <property type="entry name" value="PRK11650.1"/>
    <property type="match status" value="1"/>
</dbReference>
<dbReference type="PANTHER" id="PTHR43875:SF1">
    <property type="entry name" value="OSMOPROTECTIVE COMPOUNDS UPTAKE ATP-BINDING PROTEIN GGTA"/>
    <property type="match status" value="1"/>
</dbReference>
<dbReference type="CDD" id="cd03301">
    <property type="entry name" value="ABC_MalK_N"/>
    <property type="match status" value="1"/>
</dbReference>
<gene>
    <name evidence="7" type="ORF">OH818_06105</name>
</gene>
<dbReference type="EMBL" id="CP114029">
    <property type="protein sequence ID" value="WAP69771.1"/>
    <property type="molecule type" value="Genomic_DNA"/>
</dbReference>
<dbReference type="PROSITE" id="PS50893">
    <property type="entry name" value="ABC_TRANSPORTER_2"/>
    <property type="match status" value="1"/>
</dbReference>
<keyword evidence="4 7" id="KW-0067">ATP-binding</keyword>
<name>A0ABY7C3G9_9HYPH</name>
<evidence type="ECO:0000259" key="6">
    <source>
        <dbReference type="PROSITE" id="PS50893"/>
    </source>
</evidence>
<dbReference type="Gene3D" id="2.40.50.140">
    <property type="entry name" value="Nucleic acid-binding proteins"/>
    <property type="match status" value="1"/>
</dbReference>
<evidence type="ECO:0000256" key="3">
    <source>
        <dbReference type="ARBA" id="ARBA00022741"/>
    </source>
</evidence>
<reference evidence="7" key="1">
    <citation type="submission" date="2022-12" db="EMBL/GenBank/DDBJ databases">
        <title>Jiella pelagia sp. nov., isolated from phosphonate enriched culture of Northwest Pacific surface seawater.</title>
        <authorList>
            <person name="Shin D.Y."/>
            <person name="Hwang C.Y."/>
        </authorList>
    </citation>
    <scope>NUCLEOTIDE SEQUENCE</scope>
    <source>
        <strain evidence="7">HL-NP1</strain>
    </source>
</reference>
<dbReference type="SUPFAM" id="SSF50331">
    <property type="entry name" value="MOP-like"/>
    <property type="match status" value="1"/>
</dbReference>
<dbReference type="InterPro" id="IPR047641">
    <property type="entry name" value="ABC_transpr_MalK/UgpC-like"/>
</dbReference>
<dbReference type="Gene3D" id="3.40.50.300">
    <property type="entry name" value="P-loop containing nucleotide triphosphate hydrolases"/>
    <property type="match status" value="1"/>
</dbReference>
<dbReference type="PROSITE" id="PS00211">
    <property type="entry name" value="ABC_TRANSPORTER_1"/>
    <property type="match status" value="1"/>
</dbReference>
<dbReference type="Pfam" id="PF00005">
    <property type="entry name" value="ABC_tran"/>
    <property type="match status" value="1"/>
</dbReference>
<evidence type="ECO:0000256" key="1">
    <source>
        <dbReference type="ARBA" id="ARBA00005417"/>
    </source>
</evidence>
<evidence type="ECO:0000313" key="8">
    <source>
        <dbReference type="Proteomes" id="UP001164020"/>
    </source>
</evidence>
<dbReference type="InterPro" id="IPR027417">
    <property type="entry name" value="P-loop_NTPase"/>
</dbReference>
<dbReference type="InterPro" id="IPR015855">
    <property type="entry name" value="ABC_transpr_MalK-like"/>
</dbReference>
<dbReference type="Gene3D" id="2.40.50.100">
    <property type="match status" value="1"/>
</dbReference>
<dbReference type="Pfam" id="PF17912">
    <property type="entry name" value="OB_MalK"/>
    <property type="match status" value="1"/>
</dbReference>
<sequence>MIAEATTHSTARSQGAGGQPDKSRPGAAAPADGDSSVSVRDLDIAFGAHKVIAGLNLEIPPGEFLVLLGPSGCGKSTLLNAIAGLLDISDGEIWIDGKNVTWAEPKDRGIGMVFQSYALYPRMNVERNLSFGLRISGLPKAEIEARVKRVSELLQLDGLLKRRPAELSGGQRQRVAIGRALVRNVDVFLFDEPLSNLDAKLRNELRVEIKKLHQRLGNTMIYVTHDQVEAMTLADRIAVMRGGVIQQLGPPKEIYRRPVNRFVASFIGSPGMNFFDGRIETTASGAEVRLDGATVPLDRYGFKRPPEGGRKAIFGIRPEHITLGETPPEQFTTHGMVDLVEGMGADTIVWTSLAGAPLTIRTDGDTAIRPGETIRFSFDPANACLFDAETDLRL</sequence>
<dbReference type="InterPro" id="IPR008995">
    <property type="entry name" value="Mo/tungstate-bd_C_term_dom"/>
</dbReference>
<dbReference type="Proteomes" id="UP001164020">
    <property type="component" value="Chromosome"/>
</dbReference>
<dbReference type="SMART" id="SM00382">
    <property type="entry name" value="AAA"/>
    <property type="match status" value="1"/>
</dbReference>
<dbReference type="GO" id="GO:0005524">
    <property type="term" value="F:ATP binding"/>
    <property type="evidence" value="ECO:0007669"/>
    <property type="project" value="UniProtKB-KW"/>
</dbReference>
<dbReference type="InterPro" id="IPR017871">
    <property type="entry name" value="ABC_transporter-like_CS"/>
</dbReference>
<feature type="compositionally biased region" description="Polar residues" evidence="5">
    <location>
        <begin position="1"/>
        <end position="13"/>
    </location>
</feature>
<dbReference type="InterPro" id="IPR003593">
    <property type="entry name" value="AAA+_ATPase"/>
</dbReference>
<feature type="domain" description="ABC transporter" evidence="6">
    <location>
        <begin position="37"/>
        <end position="267"/>
    </location>
</feature>
<proteinExistence type="inferred from homology"/>
<dbReference type="RefSeq" id="WP_268882202.1">
    <property type="nucleotide sequence ID" value="NZ_CP114029.1"/>
</dbReference>
<evidence type="ECO:0000256" key="4">
    <source>
        <dbReference type="ARBA" id="ARBA00022840"/>
    </source>
</evidence>
<dbReference type="InterPro" id="IPR040582">
    <property type="entry name" value="OB_MalK-like"/>
</dbReference>
<dbReference type="InterPro" id="IPR012340">
    <property type="entry name" value="NA-bd_OB-fold"/>
</dbReference>
<protein>
    <submittedName>
        <fullName evidence="7">ABC transporter ATP-binding protein</fullName>
    </submittedName>
</protein>
<keyword evidence="3" id="KW-0547">Nucleotide-binding</keyword>
<dbReference type="InterPro" id="IPR003439">
    <property type="entry name" value="ABC_transporter-like_ATP-bd"/>
</dbReference>
<dbReference type="SUPFAM" id="SSF52540">
    <property type="entry name" value="P-loop containing nucleoside triphosphate hydrolases"/>
    <property type="match status" value="1"/>
</dbReference>